<reference evidence="1" key="1">
    <citation type="submission" date="2020-01" db="EMBL/GenBank/DDBJ databases">
        <authorList>
            <person name="Meier V. D."/>
            <person name="Meier V D."/>
        </authorList>
    </citation>
    <scope>NUCLEOTIDE SEQUENCE</scope>
    <source>
        <strain evidence="1">HLG_WM_MAG_10</strain>
    </source>
</reference>
<feature type="non-terminal residue" evidence="1">
    <location>
        <position position="1"/>
    </location>
</feature>
<dbReference type="EMBL" id="CACVAQ010000099">
    <property type="protein sequence ID" value="CAA6804471.1"/>
    <property type="molecule type" value="Genomic_DNA"/>
</dbReference>
<accession>A0A6S6S7W4</accession>
<evidence type="ECO:0000313" key="1">
    <source>
        <dbReference type="EMBL" id="CAA6804471.1"/>
    </source>
</evidence>
<dbReference type="AlphaFoldDB" id="A0A6S6S7W4"/>
<sequence length="314" mass="35115">KQKIMKQKYKSPEMMQEKGIDFHIKLLKKTIKAMIADKEKTIQPFFYNTEFEFGNGQGNHPVLYIGELPSKWKPYLKTKKRDETFAHGECIIDAEGFLKLQVNAGKGGKELVLKKINKVLLKPFCVAYIVEDINTEGPPPELDAAATVATTVENEAVQVEANEAQKDDSPKNWVNASKNALKEANLAMKANLKILNELEKPMSKLKDIVVTDDFIAKAMKAKAAVIDLGPLALQLESLGKSGETYKETTKEAANLLSLLLKQLKQIGNNQDKMDLMLKNMEGLKNISNPENAEIPIIDNDPIVNFLNRTKKVYA</sequence>
<proteinExistence type="predicted"/>
<organism evidence="1">
    <name type="scientific">uncultured Aureispira sp</name>
    <dbReference type="NCBI Taxonomy" id="1331704"/>
    <lineage>
        <taxon>Bacteria</taxon>
        <taxon>Pseudomonadati</taxon>
        <taxon>Bacteroidota</taxon>
        <taxon>Saprospiria</taxon>
        <taxon>Saprospirales</taxon>
        <taxon>Saprospiraceae</taxon>
        <taxon>Aureispira</taxon>
        <taxon>environmental samples</taxon>
    </lineage>
</organism>
<protein>
    <submittedName>
        <fullName evidence="1">Uncharacterized protein</fullName>
    </submittedName>
</protein>
<name>A0A6S6S7W4_9BACT</name>
<gene>
    <name evidence="1" type="ORF">HELGO_WM33550</name>
</gene>